<dbReference type="SUPFAM" id="SSF51735">
    <property type="entry name" value="NAD(P)-binding Rossmann-fold domains"/>
    <property type="match status" value="1"/>
</dbReference>
<dbReference type="Gene3D" id="3.90.25.10">
    <property type="entry name" value="UDP-galactose 4-epimerase, domain 1"/>
    <property type="match status" value="1"/>
</dbReference>
<keyword evidence="5" id="KW-1185">Reference proteome</keyword>
<feature type="domain" description="NmrA-like" evidence="3">
    <location>
        <begin position="72"/>
        <end position="250"/>
    </location>
</feature>
<name>A0AAE0DJR5_9LECA</name>
<evidence type="ECO:0000259" key="3">
    <source>
        <dbReference type="Pfam" id="PF05368"/>
    </source>
</evidence>
<dbReference type="Gene3D" id="3.40.50.720">
    <property type="entry name" value="NAD(P)-binding Rossmann-like Domain"/>
    <property type="match status" value="1"/>
</dbReference>
<sequence length="337" mass="37546">MKGNFCVAESHCQAIPIYYHTLKAHHIHQRSTSTLTHTHDHHHAHTSPYTLALLTRPQQEPSAIHSVQHRTSDYTLESLSAAFKEQDVVISTIAPADIPSQKWLIDAALAAGVRHFIPCELSYDTQNPDVRDAYPPCAARAEVLDCLREKNGQNTGFNWTALATGCNLENGLLEGLLAFGLQWKSATVYGAGDKKFPCSTLDGVGRAVLQALRGLEEETSRNSYFYKAEFVTSQNELLEVLERADGKKWDMVSSEVDECIREGERRMEKGFFDGAMMLLERNVLFGGVGDRAVWGMDRVSGEGEEKLEKVVKGMFERLERDGEADCGVCVNLLKTKK</sequence>
<dbReference type="Pfam" id="PF05368">
    <property type="entry name" value="NmrA"/>
    <property type="match status" value="1"/>
</dbReference>
<dbReference type="InterPro" id="IPR008030">
    <property type="entry name" value="NmrA-like"/>
</dbReference>
<comment type="caution">
    <text evidence="4">The sequence shown here is derived from an EMBL/GenBank/DDBJ whole genome shotgun (WGS) entry which is preliminary data.</text>
</comment>
<protein>
    <recommendedName>
        <fullName evidence="3">NmrA-like domain-containing protein</fullName>
    </recommendedName>
</protein>
<evidence type="ECO:0000256" key="1">
    <source>
        <dbReference type="ARBA" id="ARBA00022857"/>
    </source>
</evidence>
<dbReference type="PANTHER" id="PTHR47706">
    <property type="entry name" value="NMRA-LIKE FAMILY PROTEIN"/>
    <property type="match status" value="1"/>
</dbReference>
<keyword evidence="1" id="KW-0521">NADP</keyword>
<evidence type="ECO:0000313" key="4">
    <source>
        <dbReference type="EMBL" id="KAK3171910.1"/>
    </source>
</evidence>
<dbReference type="InterPro" id="IPR051609">
    <property type="entry name" value="NmrA/Isoflavone_reductase-like"/>
</dbReference>
<dbReference type="GO" id="GO:0016491">
    <property type="term" value="F:oxidoreductase activity"/>
    <property type="evidence" value="ECO:0007669"/>
    <property type="project" value="UniProtKB-KW"/>
</dbReference>
<proteinExistence type="predicted"/>
<dbReference type="InterPro" id="IPR036291">
    <property type="entry name" value="NAD(P)-bd_dom_sf"/>
</dbReference>
<accession>A0AAE0DJR5</accession>
<dbReference type="EMBL" id="JASNWA010000008">
    <property type="protein sequence ID" value="KAK3171910.1"/>
    <property type="molecule type" value="Genomic_DNA"/>
</dbReference>
<evidence type="ECO:0000313" key="5">
    <source>
        <dbReference type="Proteomes" id="UP001276659"/>
    </source>
</evidence>
<keyword evidence="2" id="KW-0560">Oxidoreductase</keyword>
<dbReference type="PANTHER" id="PTHR47706:SF10">
    <property type="entry name" value="NMRA-LIKE DOMAIN-CONTAINING PROTEIN"/>
    <property type="match status" value="1"/>
</dbReference>
<dbReference type="AlphaFoldDB" id="A0AAE0DJR5"/>
<gene>
    <name evidence="4" type="ORF">OEA41_003994</name>
</gene>
<dbReference type="Proteomes" id="UP001276659">
    <property type="component" value="Unassembled WGS sequence"/>
</dbReference>
<evidence type="ECO:0000256" key="2">
    <source>
        <dbReference type="ARBA" id="ARBA00023002"/>
    </source>
</evidence>
<reference evidence="4" key="1">
    <citation type="submission" date="2022-11" db="EMBL/GenBank/DDBJ databases">
        <title>Chromosomal genome sequence assembly and mating type (MAT) locus characterization of the leprose asexual lichenized fungus Lepraria neglecta (Nyl.) Erichsen.</title>
        <authorList>
            <person name="Allen J.L."/>
            <person name="Pfeffer B."/>
        </authorList>
    </citation>
    <scope>NUCLEOTIDE SEQUENCE</scope>
    <source>
        <strain evidence="4">Allen 5258</strain>
    </source>
</reference>
<organism evidence="4 5">
    <name type="scientific">Lepraria neglecta</name>
    <dbReference type="NCBI Taxonomy" id="209136"/>
    <lineage>
        <taxon>Eukaryota</taxon>
        <taxon>Fungi</taxon>
        <taxon>Dikarya</taxon>
        <taxon>Ascomycota</taxon>
        <taxon>Pezizomycotina</taxon>
        <taxon>Lecanoromycetes</taxon>
        <taxon>OSLEUM clade</taxon>
        <taxon>Lecanoromycetidae</taxon>
        <taxon>Lecanorales</taxon>
        <taxon>Lecanorineae</taxon>
        <taxon>Stereocaulaceae</taxon>
        <taxon>Lepraria</taxon>
    </lineage>
</organism>